<reference evidence="2 3" key="1">
    <citation type="submission" date="2016-04" db="EMBL/GenBank/DDBJ databases">
        <title>Genome analysis of Thermosulfurimonas dismutans, the first thermophilic sulfur-disproportionating bacterium of the phylum Thermodesulfobacteria.</title>
        <authorList>
            <person name="Mardanov A.V."/>
            <person name="Beletsky A.V."/>
            <person name="Kadnikov V.V."/>
            <person name="Slobodkin A.I."/>
            <person name="Ravin N.V."/>
        </authorList>
    </citation>
    <scope>NUCLEOTIDE SEQUENCE [LARGE SCALE GENOMIC DNA]</scope>
    <source>
        <strain evidence="2 3">S95</strain>
    </source>
</reference>
<dbReference type="EMBL" id="LWLG01000005">
    <property type="protein sequence ID" value="OAQ20861.1"/>
    <property type="molecule type" value="Genomic_DNA"/>
</dbReference>
<sequence>MIIATGQDKCYDTSGREIPCPGTGQDGEFRVGASLAQRFRVEGELVHDLLSGLIWPKNANPLEFPLPWEEALKKVKELNRGGFLGFSDWRLPNRRELRSLVFLQAKNPVLPPDHPFENVFHGWYWTSTTAAINPRYAWNIHFGGGRMFYSHKEDERLVWPVRGENRKLFATGQTACFDAKGRLIPCSGTGQDGELRTGIPWPSPRFEVKGEAVLDCLTGLYWTRRADLAGGLTTWEEAFEVVRELNRQRFAGFSDWRLPNINELESLVDASTHSPALLRDHPFLEVREFYWSSTTSFYDPLWAWALYLAKGAVGIGLKHGRHFYVWAVRGNL</sequence>
<dbReference type="PANTHER" id="PTHR35812:SF1">
    <property type="entry name" value="LIPOPROTEIN"/>
    <property type="match status" value="1"/>
</dbReference>
<comment type="caution">
    <text evidence="2">The sequence shown here is derived from an EMBL/GenBank/DDBJ whole genome shotgun (WGS) entry which is preliminary data.</text>
</comment>
<dbReference type="RefSeq" id="WP_068669919.1">
    <property type="nucleotide sequence ID" value="NZ_LWLG01000005.1"/>
</dbReference>
<feature type="domain" description="Lcl C-terminal" evidence="1">
    <location>
        <begin position="212"/>
        <end position="329"/>
    </location>
</feature>
<proteinExistence type="predicted"/>
<evidence type="ECO:0000313" key="2">
    <source>
        <dbReference type="EMBL" id="OAQ20861.1"/>
    </source>
</evidence>
<evidence type="ECO:0000259" key="1">
    <source>
        <dbReference type="Pfam" id="PF07603"/>
    </source>
</evidence>
<dbReference type="OrthoDB" id="9793251at2"/>
<dbReference type="PANTHER" id="PTHR35812">
    <property type="entry name" value="LIPOPROTEIN"/>
    <property type="match status" value="1"/>
</dbReference>
<dbReference type="STRING" id="999894.TDIS_0987"/>
<dbReference type="Proteomes" id="UP000078390">
    <property type="component" value="Unassembled WGS sequence"/>
</dbReference>
<evidence type="ECO:0000313" key="3">
    <source>
        <dbReference type="Proteomes" id="UP000078390"/>
    </source>
</evidence>
<protein>
    <recommendedName>
        <fullName evidence="1">Lcl C-terminal domain-containing protein</fullName>
    </recommendedName>
</protein>
<accession>A0A179D4Z9</accession>
<name>A0A179D4Z9_9BACT</name>
<dbReference type="AlphaFoldDB" id="A0A179D4Z9"/>
<dbReference type="InterPro" id="IPR011460">
    <property type="entry name" value="Lcl_C"/>
</dbReference>
<dbReference type="Pfam" id="PF07603">
    <property type="entry name" value="Lcl_C"/>
    <property type="match status" value="2"/>
</dbReference>
<feature type="domain" description="Lcl C-terminal" evidence="1">
    <location>
        <begin position="45"/>
        <end position="162"/>
    </location>
</feature>
<gene>
    <name evidence="2" type="ORF">TDIS_0987</name>
</gene>
<organism evidence="2 3">
    <name type="scientific">Thermosulfurimonas dismutans</name>
    <dbReference type="NCBI Taxonomy" id="999894"/>
    <lineage>
        <taxon>Bacteria</taxon>
        <taxon>Pseudomonadati</taxon>
        <taxon>Thermodesulfobacteriota</taxon>
        <taxon>Thermodesulfobacteria</taxon>
        <taxon>Thermodesulfobacteriales</taxon>
        <taxon>Thermodesulfobacteriaceae</taxon>
        <taxon>Thermosulfurimonas</taxon>
    </lineage>
</organism>
<keyword evidence="3" id="KW-1185">Reference proteome</keyword>
<dbReference type="PATRIC" id="fig|999894.6.peg.979"/>